<dbReference type="AlphaFoldDB" id="A0A6A2ZD69"/>
<accession>A0A6A2ZD69</accession>
<evidence type="ECO:0000313" key="4">
    <source>
        <dbReference type="Proteomes" id="UP000436088"/>
    </source>
</evidence>
<feature type="compositionally biased region" description="Polar residues" evidence="1">
    <location>
        <begin position="124"/>
        <end position="133"/>
    </location>
</feature>
<feature type="domain" description="Calmodulin-binding" evidence="2">
    <location>
        <begin position="433"/>
        <end position="547"/>
    </location>
</feature>
<protein>
    <submittedName>
        <fullName evidence="3">NAP57 isoform 1</fullName>
    </submittedName>
</protein>
<feature type="compositionally biased region" description="Basic and acidic residues" evidence="1">
    <location>
        <begin position="383"/>
        <end position="394"/>
    </location>
</feature>
<dbReference type="PANTHER" id="PTHR33923:SF3">
    <property type="entry name" value="CALMODULIN BINDING PROTEIN PICBP"/>
    <property type="match status" value="1"/>
</dbReference>
<proteinExistence type="predicted"/>
<keyword evidence="4" id="KW-1185">Reference proteome</keyword>
<reference evidence="3" key="1">
    <citation type="submission" date="2019-09" db="EMBL/GenBank/DDBJ databases">
        <title>Draft genome information of white flower Hibiscus syriacus.</title>
        <authorList>
            <person name="Kim Y.-M."/>
        </authorList>
    </citation>
    <scope>NUCLEOTIDE SEQUENCE [LARGE SCALE GENOMIC DNA]</scope>
    <source>
        <strain evidence="3">YM2019G1</strain>
    </source>
</reference>
<evidence type="ECO:0000259" key="2">
    <source>
        <dbReference type="SMART" id="SM01054"/>
    </source>
</evidence>
<name>A0A6A2ZD69_HIBSY</name>
<dbReference type="GO" id="GO:0005516">
    <property type="term" value="F:calmodulin binding"/>
    <property type="evidence" value="ECO:0007669"/>
    <property type="project" value="InterPro"/>
</dbReference>
<gene>
    <name evidence="3" type="ORF">F3Y22_tig00110949pilonHSYRG00027</name>
</gene>
<feature type="region of interest" description="Disordered" evidence="1">
    <location>
        <begin position="1"/>
        <end position="23"/>
    </location>
</feature>
<dbReference type="EMBL" id="VEPZ02001178">
    <property type="protein sequence ID" value="KAE8688905.1"/>
    <property type="molecule type" value="Genomic_DNA"/>
</dbReference>
<dbReference type="InterPro" id="IPR012417">
    <property type="entry name" value="CaM-bd_dom_pln"/>
</dbReference>
<evidence type="ECO:0000313" key="3">
    <source>
        <dbReference type="EMBL" id="KAE8688905.1"/>
    </source>
</evidence>
<dbReference type="Proteomes" id="UP000436088">
    <property type="component" value="Unassembled WGS sequence"/>
</dbReference>
<comment type="caution">
    <text evidence="3">The sequence shown here is derived from an EMBL/GenBank/DDBJ whole genome shotgun (WGS) entry which is preliminary data.</text>
</comment>
<organism evidence="3 4">
    <name type="scientific">Hibiscus syriacus</name>
    <name type="common">Rose of Sharon</name>
    <dbReference type="NCBI Taxonomy" id="106335"/>
    <lineage>
        <taxon>Eukaryota</taxon>
        <taxon>Viridiplantae</taxon>
        <taxon>Streptophyta</taxon>
        <taxon>Embryophyta</taxon>
        <taxon>Tracheophyta</taxon>
        <taxon>Spermatophyta</taxon>
        <taxon>Magnoliopsida</taxon>
        <taxon>eudicotyledons</taxon>
        <taxon>Gunneridae</taxon>
        <taxon>Pentapetalae</taxon>
        <taxon>rosids</taxon>
        <taxon>malvids</taxon>
        <taxon>Malvales</taxon>
        <taxon>Malvaceae</taxon>
        <taxon>Malvoideae</taxon>
        <taxon>Hibiscus</taxon>
    </lineage>
</organism>
<feature type="domain" description="Calmodulin-binding" evidence="2">
    <location>
        <begin position="1"/>
        <end position="59"/>
    </location>
</feature>
<sequence>MANDPEAEKIQLRHQTEKGRKNTEEWMLDHALRQVISTLAPSQKRKVAMLVQAFETVIPAKIGDDLRSNTSVSSTTAQDYNESSVDNDGGKENENTSEISPGKPLNSEMDSSDDYDQVGESNVGYLQSTNSSPDSKETDMKKEDDCAIDDNNGNEVSIVNLSLSEFKEPRISDKSLTDEDAMGTSHDKFFTVNEDVQRIAKEEILIQSSEVCNTDSEFGIKKMDMESSDTSNSPYQSPCKPECLEEVGEGYQPKHKFLHSPLEQSDLNFEANISLSERQKYTRLWYLIYKHMVSGSTTENGSQPLAGEEVQGNDASKHPKENNADRQGPSAAGQNMIENYSTGHNNEIIKLVEEAIDEIPLPEIQDDTSENQSVGEVIPDQELPEKNYGQEEVKIITSSTGSAKENYEETKTIRTEVSSTLTSKEKILNSQNVNTNMEAKGGIEEGNKSKKRVQRNWSNLKKLVLLRRFVKALEKVKEFNPRGPRYLPVDPTPESEKVLLRHQNMRDRKNAEEWMLDYALQQVVAKLTPERKRRVGLLVEAFETVIPTIS</sequence>
<feature type="compositionally biased region" description="Polar residues" evidence="1">
    <location>
        <begin position="68"/>
        <end position="86"/>
    </location>
</feature>
<dbReference type="PANTHER" id="PTHR33923">
    <property type="entry name" value="CALMODULIN-BINDING PROTEIN-RELATED"/>
    <property type="match status" value="1"/>
</dbReference>
<feature type="compositionally biased region" description="Basic and acidic residues" evidence="1">
    <location>
        <begin position="315"/>
        <end position="324"/>
    </location>
</feature>
<feature type="region of interest" description="Disordered" evidence="1">
    <location>
        <begin position="297"/>
        <end position="338"/>
    </location>
</feature>
<dbReference type="InterPro" id="IPR044681">
    <property type="entry name" value="PICBP-like"/>
</dbReference>
<evidence type="ECO:0000256" key="1">
    <source>
        <dbReference type="SAM" id="MobiDB-lite"/>
    </source>
</evidence>
<feature type="compositionally biased region" description="Basic and acidic residues" evidence="1">
    <location>
        <begin position="134"/>
        <end position="145"/>
    </location>
</feature>
<dbReference type="SMART" id="SM01054">
    <property type="entry name" value="CaM_binding"/>
    <property type="match status" value="2"/>
</dbReference>
<dbReference type="Pfam" id="PF07839">
    <property type="entry name" value="CaM_binding"/>
    <property type="match status" value="2"/>
</dbReference>
<feature type="region of interest" description="Disordered" evidence="1">
    <location>
        <begin position="380"/>
        <end position="411"/>
    </location>
</feature>
<feature type="region of interest" description="Disordered" evidence="1">
    <location>
        <begin position="60"/>
        <end position="153"/>
    </location>
</feature>